<protein>
    <submittedName>
        <fullName evidence="2">Uncharacterized protein</fullName>
    </submittedName>
</protein>
<dbReference type="Proteomes" id="UP000064967">
    <property type="component" value="Chromosome"/>
</dbReference>
<gene>
    <name evidence="2" type="ORF">AKJ09_00533</name>
</gene>
<name>A0A0K1PL76_9BACT</name>
<evidence type="ECO:0000256" key="1">
    <source>
        <dbReference type="SAM" id="MobiDB-lite"/>
    </source>
</evidence>
<dbReference type="KEGG" id="llu:AKJ09_00533"/>
<feature type="compositionally biased region" description="Low complexity" evidence="1">
    <location>
        <begin position="93"/>
        <end position="106"/>
    </location>
</feature>
<dbReference type="AlphaFoldDB" id="A0A0K1PL76"/>
<reference evidence="2 3" key="1">
    <citation type="submission" date="2015-08" db="EMBL/GenBank/DDBJ databases">
        <authorList>
            <person name="Babu N.S."/>
            <person name="Beckwith C.J."/>
            <person name="Beseler K.G."/>
            <person name="Brison A."/>
            <person name="Carone J.V."/>
            <person name="Caskin T.P."/>
            <person name="Diamond M."/>
            <person name="Durham M.E."/>
            <person name="Foxe J.M."/>
            <person name="Go M."/>
            <person name="Henderson B.A."/>
            <person name="Jones I.B."/>
            <person name="McGettigan J.A."/>
            <person name="Micheletti S.J."/>
            <person name="Nasrallah M.E."/>
            <person name="Ortiz D."/>
            <person name="Piller C.R."/>
            <person name="Privatt S.R."/>
            <person name="Schneider S.L."/>
            <person name="Sharp S."/>
            <person name="Smith T.C."/>
            <person name="Stanton J.D."/>
            <person name="Ullery H.E."/>
            <person name="Wilson R.J."/>
            <person name="Serrano M.G."/>
            <person name="Buck G."/>
            <person name="Lee V."/>
            <person name="Wang Y."/>
            <person name="Carvalho R."/>
            <person name="Voegtly L."/>
            <person name="Shi R."/>
            <person name="Duckworth R."/>
            <person name="Johnson A."/>
            <person name="Loviza R."/>
            <person name="Walstead R."/>
            <person name="Shah Z."/>
            <person name="Kiflezghi M."/>
            <person name="Wade K."/>
            <person name="Ball S.L."/>
            <person name="Bradley K.W."/>
            <person name="Asai D.J."/>
            <person name="Bowman C.A."/>
            <person name="Russell D.A."/>
            <person name="Pope W.H."/>
            <person name="Jacobs-Sera D."/>
            <person name="Hendrix R.W."/>
            <person name="Hatfull G.F."/>
        </authorList>
    </citation>
    <scope>NUCLEOTIDE SEQUENCE [LARGE SCALE GENOMIC DNA]</scope>
    <source>
        <strain evidence="2 3">DSM 27648</strain>
    </source>
</reference>
<dbReference type="EMBL" id="CP012333">
    <property type="protein sequence ID" value="AKU93869.1"/>
    <property type="molecule type" value="Genomic_DNA"/>
</dbReference>
<feature type="region of interest" description="Disordered" evidence="1">
    <location>
        <begin position="1"/>
        <end position="113"/>
    </location>
</feature>
<accession>A0A0K1PL76</accession>
<evidence type="ECO:0000313" key="3">
    <source>
        <dbReference type="Proteomes" id="UP000064967"/>
    </source>
</evidence>
<dbReference type="STRING" id="1391654.AKJ09_00533"/>
<keyword evidence="3" id="KW-1185">Reference proteome</keyword>
<organism evidence="2 3">
    <name type="scientific">Labilithrix luteola</name>
    <dbReference type="NCBI Taxonomy" id="1391654"/>
    <lineage>
        <taxon>Bacteria</taxon>
        <taxon>Pseudomonadati</taxon>
        <taxon>Myxococcota</taxon>
        <taxon>Polyangia</taxon>
        <taxon>Polyangiales</taxon>
        <taxon>Labilitrichaceae</taxon>
        <taxon>Labilithrix</taxon>
    </lineage>
</organism>
<evidence type="ECO:0000313" key="2">
    <source>
        <dbReference type="EMBL" id="AKU93869.1"/>
    </source>
</evidence>
<proteinExistence type="predicted"/>
<sequence>MQGRKDGQEGGETNGSPGTACPTDAGGADTSLPPGDAQPDAHVDPDGPPLDASTDDVVDASCPGDDAAADSGMDAADATTDASDAAQPEDGGSDASDGGPSDAGSDVNVPPDASSDVTCTFTRSHTGANDACNYCVLPPEVTISIEHVPLWIDHGEHGVGIEGQGDLPPQPPPPVPPKRVIHVDAPTVFDSWWMFGDAFVLSGTPPSESYVSSNMPFVPNGGFNGTITVGSGNATSLTLNGSHFPATFGCVALHGCFVEKIACTGTGIAENR</sequence>
<feature type="compositionally biased region" description="Low complexity" evidence="1">
    <location>
        <begin position="64"/>
        <end position="86"/>
    </location>
</feature>